<dbReference type="Proteomes" id="UP000219922">
    <property type="component" value="Unassembled WGS sequence"/>
</dbReference>
<dbReference type="AlphaFoldDB" id="A0A9X6STA4"/>
<organism evidence="1 2">
    <name type="scientific">Bacillus cereus</name>
    <dbReference type="NCBI Taxonomy" id="1396"/>
    <lineage>
        <taxon>Bacteria</taxon>
        <taxon>Bacillati</taxon>
        <taxon>Bacillota</taxon>
        <taxon>Bacilli</taxon>
        <taxon>Bacillales</taxon>
        <taxon>Bacillaceae</taxon>
        <taxon>Bacillus</taxon>
        <taxon>Bacillus cereus group</taxon>
    </lineage>
</organism>
<proteinExistence type="predicted"/>
<evidence type="ECO:0000313" key="1">
    <source>
        <dbReference type="EMBL" id="PDZ94783.1"/>
    </source>
</evidence>
<sequence length="258" mass="31050">MWNKYDTFPEELYQILAARFPQGERLMSKYFLSPARNEHIRVQDFLVIVEAEDKTIRVTVLDIIKKYANRYNKDWIIVFVNQEKKCEYFSSNKRTNEVLNLLLSIENLSSDFDFTNNIFYNSSMLLNMEEQTITYLSDKKELIKITNHEDIQLFNKLQQEIIDEISSLKEKILFVVKKYDEKAHYSRFDVLNLFAQNFIFKIQKTNNGWKVFFYKSFNNDYIFLSDSLVSLQDDLLELADKHAREERFVALFRDDYEF</sequence>
<dbReference type="RefSeq" id="WP_098006656.1">
    <property type="nucleotide sequence ID" value="NZ_NUJB01000036.1"/>
</dbReference>
<reference evidence="1 2" key="1">
    <citation type="submission" date="2017-09" db="EMBL/GenBank/DDBJ databases">
        <title>Large-scale bioinformatics analysis of Bacillus genomes uncovers conserved roles of natural products in bacterial physiology.</title>
        <authorList>
            <consortium name="Agbiome Team Llc"/>
            <person name="Bleich R.M."/>
            <person name="Grubbs K.J."/>
            <person name="Santa Maria K.C."/>
            <person name="Allen S.E."/>
            <person name="Farag S."/>
            <person name="Shank E.A."/>
            <person name="Bowers A."/>
        </authorList>
    </citation>
    <scope>NUCLEOTIDE SEQUENCE [LARGE SCALE GENOMIC DNA]</scope>
    <source>
        <strain evidence="1 2">AFS092789</strain>
    </source>
</reference>
<accession>A0A9X6STA4</accession>
<name>A0A9X6STA4_BACCE</name>
<protein>
    <submittedName>
        <fullName evidence="1">Uncharacterized protein</fullName>
    </submittedName>
</protein>
<comment type="caution">
    <text evidence="1">The sequence shown here is derived from an EMBL/GenBank/DDBJ whole genome shotgun (WGS) entry which is preliminary data.</text>
</comment>
<evidence type="ECO:0000313" key="2">
    <source>
        <dbReference type="Proteomes" id="UP000219922"/>
    </source>
</evidence>
<dbReference type="EMBL" id="NVMX01000115">
    <property type="protein sequence ID" value="PDZ94783.1"/>
    <property type="molecule type" value="Genomic_DNA"/>
</dbReference>
<gene>
    <name evidence="1" type="ORF">CON36_31970</name>
</gene>